<proteinExistence type="predicted"/>
<evidence type="ECO:0000313" key="2">
    <source>
        <dbReference type="Proteomes" id="UP000092528"/>
    </source>
</evidence>
<dbReference type="PATRIC" id="fig|45658.7.peg.3498"/>
<sequence length="221" mass="25348">MHYQDTVFEHQIFENHSFAGENLSYAKFSHCKFYGCDFSRAEMMEAHFEHCTFIEQGEIEGCDFHYANLHDASFKQCQLSMSQFVGANCFGIEMRECDLKGVNFSQARFANQISHNVYFCSAYITACNLSYANMERLCIEKCELFENRWIGTNLQGTSLQGSDLSRGEFSEDIWSGVRIRECDLTDCDLTGLDPRRVDLTGVKILSWQQSQLLEPLGLIVV</sequence>
<dbReference type="InterPro" id="IPR001646">
    <property type="entry name" value="5peptide_repeat"/>
</dbReference>
<dbReference type="AlphaFoldDB" id="A0A1C7FHU7"/>
<dbReference type="Pfam" id="PF13599">
    <property type="entry name" value="Pentapeptide_4"/>
    <property type="match status" value="1"/>
</dbReference>
<dbReference type="PANTHER" id="PTHR14136:SF25">
    <property type="entry name" value="BTB_POZ DOMAIN-CONTAINING PROTEIN"/>
    <property type="match status" value="1"/>
</dbReference>
<reference evidence="1 2" key="1">
    <citation type="submission" date="2016-07" db="EMBL/GenBank/DDBJ databases">
        <title>Genome sequencing of Vibrio scophthalmi strain VS-05, an isolated from Paralichthys olivaceus.</title>
        <authorList>
            <person name="Han H.-J."/>
        </authorList>
    </citation>
    <scope>NUCLEOTIDE SEQUENCE [LARGE SCALE GENOMIC DNA]</scope>
    <source>
        <strain evidence="1 2">VS-05</strain>
    </source>
</reference>
<dbReference type="Proteomes" id="UP000092528">
    <property type="component" value="Chromosome 2"/>
</dbReference>
<gene>
    <name evidence="1" type="ORF">VSVS05_03542</name>
</gene>
<organism evidence="1 2">
    <name type="scientific">Vibrio scophthalmi</name>
    <dbReference type="NCBI Taxonomy" id="45658"/>
    <lineage>
        <taxon>Bacteria</taxon>
        <taxon>Pseudomonadati</taxon>
        <taxon>Pseudomonadota</taxon>
        <taxon>Gammaproteobacteria</taxon>
        <taxon>Vibrionales</taxon>
        <taxon>Vibrionaceae</taxon>
        <taxon>Vibrio</taxon>
    </lineage>
</organism>
<dbReference type="NCBIfam" id="NF033086">
    <property type="entry name" value="penta_rpt_Qnr"/>
    <property type="match status" value="1"/>
</dbReference>
<dbReference type="SUPFAM" id="SSF141571">
    <property type="entry name" value="Pentapeptide repeat-like"/>
    <property type="match status" value="2"/>
</dbReference>
<dbReference type="STRING" id="45658.VSVS12_03682"/>
<accession>A0A1C7FHU7</accession>
<dbReference type="Gene3D" id="2.160.20.80">
    <property type="entry name" value="E3 ubiquitin-protein ligase SopA"/>
    <property type="match status" value="1"/>
</dbReference>
<dbReference type="PANTHER" id="PTHR14136">
    <property type="entry name" value="BTB_POZ DOMAIN-CONTAINING PROTEIN KCTD9"/>
    <property type="match status" value="1"/>
</dbReference>
<evidence type="ECO:0000313" key="1">
    <source>
        <dbReference type="EMBL" id="ANU38579.1"/>
    </source>
</evidence>
<keyword evidence="2" id="KW-1185">Reference proteome</keyword>
<dbReference type="Pfam" id="PF00805">
    <property type="entry name" value="Pentapeptide"/>
    <property type="match status" value="1"/>
</dbReference>
<protein>
    <submittedName>
        <fullName evidence="1">Pentapeptide repeat protein QnrB4</fullName>
    </submittedName>
</protein>
<name>A0A1C7FHU7_9VIBR</name>
<dbReference type="RefSeq" id="WP_065546356.1">
    <property type="nucleotide sequence ID" value="NZ_CP016415.1"/>
</dbReference>
<dbReference type="EMBL" id="CP016415">
    <property type="protein sequence ID" value="ANU38579.1"/>
    <property type="molecule type" value="Genomic_DNA"/>
</dbReference>
<dbReference type="InterPro" id="IPR051082">
    <property type="entry name" value="Pentapeptide-BTB/POZ_domain"/>
</dbReference>